<dbReference type="Proteomes" id="UP000010792">
    <property type="component" value="Chromosome"/>
</dbReference>
<dbReference type="InterPro" id="IPR038282">
    <property type="entry name" value="DUF2267_sf"/>
</dbReference>
<organism evidence="1 2">
    <name type="scientific">Pseudorhizobium banfieldiae</name>
    <dbReference type="NCBI Taxonomy" id="1125847"/>
    <lineage>
        <taxon>Bacteria</taxon>
        <taxon>Pseudomonadati</taxon>
        <taxon>Pseudomonadota</taxon>
        <taxon>Alphaproteobacteria</taxon>
        <taxon>Hyphomicrobiales</taxon>
        <taxon>Rhizobiaceae</taxon>
        <taxon>Rhizobium/Agrobacterium group</taxon>
        <taxon>Pseudorhizobium</taxon>
    </lineage>
</organism>
<evidence type="ECO:0000313" key="2">
    <source>
        <dbReference type="Proteomes" id="UP000010792"/>
    </source>
</evidence>
<dbReference type="KEGG" id="rht:NT26_3083"/>
<accession>L0NKI6</accession>
<dbReference type="RefSeq" id="WP_052642228.1">
    <property type="nucleotide sequence ID" value="NZ_FO082820.1"/>
</dbReference>
<dbReference type="STRING" id="1125847.NT26_3083"/>
<sequence>MTTGHPTFDHTVHDANRWLKAIAQELHIEERNHAYSALRATLHALRDRLPAEAAVHFSAQLPMVIRGLFFEGWRISGKPTSEHTIDAFCGHIAKELPASFPMDAATAARGVFKVIFNEIDPGEVAKVIDQVPVSLRSLWPAMARR</sequence>
<dbReference type="InterPro" id="IPR018727">
    <property type="entry name" value="DUF2267"/>
</dbReference>
<dbReference type="EMBL" id="FO082820">
    <property type="protein sequence ID" value="CCF20807.1"/>
    <property type="molecule type" value="Genomic_DNA"/>
</dbReference>
<evidence type="ECO:0008006" key="3">
    <source>
        <dbReference type="Google" id="ProtNLM"/>
    </source>
</evidence>
<proteinExistence type="predicted"/>
<dbReference type="Pfam" id="PF10025">
    <property type="entry name" value="DUF2267"/>
    <property type="match status" value="1"/>
</dbReference>
<name>L0NKI6_9HYPH</name>
<keyword evidence="2" id="KW-1185">Reference proteome</keyword>
<dbReference type="AlphaFoldDB" id="L0NKI6"/>
<evidence type="ECO:0000313" key="1">
    <source>
        <dbReference type="EMBL" id="CCF20807.1"/>
    </source>
</evidence>
<dbReference type="OrthoDB" id="20942at2"/>
<dbReference type="Gene3D" id="1.10.490.110">
    <property type="entry name" value="Uncharacterized conserved protein DUF2267"/>
    <property type="match status" value="1"/>
</dbReference>
<protein>
    <recommendedName>
        <fullName evidence="3">DUF2267 domain-containing protein</fullName>
    </recommendedName>
</protein>
<gene>
    <name evidence="1" type="ORF">NT26_3083</name>
</gene>
<reference evidence="1 2" key="1">
    <citation type="journal article" date="2013" name="Genome Biol. Evol.">
        <title>Life in an arsenic-containing gold mine: genome and physiology of the autotrophic arsenite-oxidizing bacterium rhizobium sp. NT-26.</title>
        <authorList>
            <person name="Andres J."/>
            <person name="Arsene-Ploetze F."/>
            <person name="Barbe V."/>
            <person name="Brochier-Armanet C."/>
            <person name="Cleiss-Arnold J."/>
            <person name="Coppee J.Y."/>
            <person name="Dillies M.A."/>
            <person name="Geist"/>
            <person name="L"/>
            <person name="Joublin A."/>
            <person name="Koechler S."/>
            <person name="Lassalle F."/>
            <person name="Marchal M."/>
            <person name="Medigue C."/>
            <person name="Muller D."/>
            <person name="Nesme X."/>
            <person name="Plewniak F."/>
            <person name="Proux C."/>
            <person name="Ramirez-Bahena M.H."/>
            <person name="Schenowitz C."/>
            <person name="Sismeiro O."/>
            <person name="Vallenet D."/>
            <person name="Santini J.M."/>
            <person name="Bertin P.N."/>
        </authorList>
    </citation>
    <scope>NUCLEOTIDE SEQUENCE [LARGE SCALE GENOMIC DNA]</scope>
    <source>
        <strain evidence="1 2">NT-26</strain>
    </source>
</reference>